<keyword evidence="4" id="KW-1185">Reference proteome</keyword>
<reference evidence="4" key="1">
    <citation type="journal article" date="2019" name="Int. J. Syst. Evol. Microbiol.">
        <title>The Global Catalogue of Microorganisms (GCM) 10K type strain sequencing project: providing services to taxonomists for standard genome sequencing and annotation.</title>
        <authorList>
            <consortium name="The Broad Institute Genomics Platform"/>
            <consortium name="The Broad Institute Genome Sequencing Center for Infectious Disease"/>
            <person name="Wu L."/>
            <person name="Ma J."/>
        </authorList>
    </citation>
    <scope>NUCLEOTIDE SEQUENCE [LARGE SCALE GENOMIC DNA]</scope>
    <source>
        <strain evidence="4">CCUG 50754</strain>
    </source>
</reference>
<sequence length="233" mass="25659">MSTKPPGWYDDGHGALRWWDGAAWTSHVAVPEEDAEIADDDGELPPELAEIADEDDEGQPGAFTSATDGRRSKMWVLWATLGVVLLGIVVAIAVVVPLLFLNHATSVSGVAPENDDERAAVEAVGQYTTAWLEQDCDAFTASTSERLREEQRIPDCESFEEWAQIFGDSVVDYSVTVTDIDRRGDTIAVKTVERYGSYLDADGVVVDEPAPMRDIYTYVLVETDEGWQIDSLR</sequence>
<keyword evidence="1" id="KW-0812">Transmembrane</keyword>
<accession>A0ABW2ZPT1</accession>
<feature type="transmembrane region" description="Helical" evidence="1">
    <location>
        <begin position="75"/>
        <end position="100"/>
    </location>
</feature>
<comment type="caution">
    <text evidence="3">The sequence shown here is derived from an EMBL/GenBank/DDBJ whole genome shotgun (WGS) entry which is preliminary data.</text>
</comment>
<dbReference type="Proteomes" id="UP001597042">
    <property type="component" value="Unassembled WGS sequence"/>
</dbReference>
<protein>
    <submittedName>
        <fullName evidence="3">DUF2510 domain-containing protein</fullName>
    </submittedName>
</protein>
<dbReference type="EMBL" id="JBHTIM010000001">
    <property type="protein sequence ID" value="MFD0780648.1"/>
    <property type="molecule type" value="Genomic_DNA"/>
</dbReference>
<feature type="domain" description="DUF2510" evidence="2">
    <location>
        <begin position="6"/>
        <end position="32"/>
    </location>
</feature>
<dbReference type="Pfam" id="PF10708">
    <property type="entry name" value="DUF2510"/>
    <property type="match status" value="1"/>
</dbReference>
<keyword evidence="1" id="KW-0472">Membrane</keyword>
<evidence type="ECO:0000313" key="4">
    <source>
        <dbReference type="Proteomes" id="UP001597042"/>
    </source>
</evidence>
<dbReference type="InterPro" id="IPR018929">
    <property type="entry name" value="DUF2510"/>
</dbReference>
<proteinExistence type="predicted"/>
<keyword evidence="1" id="KW-1133">Transmembrane helix</keyword>
<gene>
    <name evidence="3" type="ORF">ACFQZV_04960</name>
</gene>
<name>A0ABW2ZPT1_9MICO</name>
<dbReference type="SUPFAM" id="SSF54427">
    <property type="entry name" value="NTF2-like"/>
    <property type="match status" value="1"/>
</dbReference>
<organism evidence="3 4">
    <name type="scientific">Microbacterium koreense</name>
    <dbReference type="NCBI Taxonomy" id="323761"/>
    <lineage>
        <taxon>Bacteria</taxon>
        <taxon>Bacillati</taxon>
        <taxon>Actinomycetota</taxon>
        <taxon>Actinomycetes</taxon>
        <taxon>Micrococcales</taxon>
        <taxon>Microbacteriaceae</taxon>
        <taxon>Microbacterium</taxon>
    </lineage>
</organism>
<evidence type="ECO:0000313" key="3">
    <source>
        <dbReference type="EMBL" id="MFD0780648.1"/>
    </source>
</evidence>
<dbReference type="InterPro" id="IPR032710">
    <property type="entry name" value="NTF2-like_dom_sf"/>
</dbReference>
<dbReference type="Gene3D" id="3.10.450.50">
    <property type="match status" value="1"/>
</dbReference>
<dbReference type="RefSeq" id="WP_378751219.1">
    <property type="nucleotide sequence ID" value="NZ_JBHSSV010000004.1"/>
</dbReference>
<evidence type="ECO:0000259" key="2">
    <source>
        <dbReference type="Pfam" id="PF10708"/>
    </source>
</evidence>
<evidence type="ECO:0000256" key="1">
    <source>
        <dbReference type="SAM" id="Phobius"/>
    </source>
</evidence>